<evidence type="ECO:0000313" key="3">
    <source>
        <dbReference type="Proteomes" id="UP000515971"/>
    </source>
</evidence>
<keyword evidence="1" id="KW-1133">Transmembrane helix</keyword>
<gene>
    <name evidence="2" type="ORF">H9L13_04695</name>
</gene>
<dbReference type="RefSeq" id="WP_187539454.1">
    <property type="nucleotide sequence ID" value="NZ_BAABJT010000001.1"/>
</dbReference>
<organism evidence="2 3">
    <name type="scientific">Sphingomonas lutea</name>
    <dbReference type="NCBI Taxonomy" id="1045317"/>
    <lineage>
        <taxon>Bacteria</taxon>
        <taxon>Pseudomonadati</taxon>
        <taxon>Pseudomonadota</taxon>
        <taxon>Alphaproteobacteria</taxon>
        <taxon>Sphingomonadales</taxon>
        <taxon>Sphingomonadaceae</taxon>
        <taxon>Sphingomonas</taxon>
    </lineage>
</organism>
<dbReference type="InterPro" id="IPR025250">
    <property type="entry name" value="DUF4199"/>
</dbReference>
<dbReference type="AlphaFoldDB" id="A0A7G9SK08"/>
<evidence type="ECO:0000313" key="2">
    <source>
        <dbReference type="EMBL" id="QNN68183.1"/>
    </source>
</evidence>
<keyword evidence="1" id="KW-0472">Membrane</keyword>
<reference evidence="2 3" key="1">
    <citation type="submission" date="2020-08" db="EMBL/GenBank/DDBJ databases">
        <title>Genome sequence of Sphingomonas lutea KCTC 23642T.</title>
        <authorList>
            <person name="Hyun D.-W."/>
            <person name="Bae J.-W."/>
        </authorList>
    </citation>
    <scope>NUCLEOTIDE SEQUENCE [LARGE SCALE GENOMIC DNA]</scope>
    <source>
        <strain evidence="2 3">KCTC 23642</strain>
    </source>
</reference>
<evidence type="ECO:0000256" key="1">
    <source>
        <dbReference type="SAM" id="Phobius"/>
    </source>
</evidence>
<keyword evidence="3" id="KW-1185">Reference proteome</keyword>
<proteinExistence type="predicted"/>
<dbReference type="Pfam" id="PF13858">
    <property type="entry name" value="DUF4199"/>
    <property type="match status" value="1"/>
</dbReference>
<keyword evidence="1" id="KW-0812">Transmembrane</keyword>
<name>A0A7G9SK08_9SPHN</name>
<feature type="transmembrane region" description="Helical" evidence="1">
    <location>
        <begin position="38"/>
        <end position="57"/>
    </location>
</feature>
<feature type="transmembrane region" description="Helical" evidence="1">
    <location>
        <begin position="69"/>
        <end position="91"/>
    </location>
</feature>
<dbReference type="EMBL" id="CP060718">
    <property type="protein sequence ID" value="QNN68183.1"/>
    <property type="molecule type" value="Genomic_DNA"/>
</dbReference>
<sequence>MSAAARPTRHALVYGALAGATAIALICVTLSVDIAGHSMWLGYLVMLAALSLLFVGVKRYRDVECGGVIRFGPAFALGLAITVVAAIAYAAGWELYVALTGYDFMADYSRSTLDDMRANGAAPAAIAAQAAELSALSAQMRNPLLRIPMIMAEILPVGLVVALVSAALLRNPGFLPAHGPRGGN</sequence>
<feature type="transmembrane region" description="Helical" evidence="1">
    <location>
        <begin position="147"/>
        <end position="169"/>
    </location>
</feature>
<dbReference type="KEGG" id="slut:H9L13_04695"/>
<dbReference type="Proteomes" id="UP000515971">
    <property type="component" value="Chromosome"/>
</dbReference>
<feature type="transmembrane region" description="Helical" evidence="1">
    <location>
        <begin position="12"/>
        <end position="32"/>
    </location>
</feature>
<accession>A0A7G9SK08</accession>
<protein>
    <submittedName>
        <fullName evidence="2">DUF4199 domain-containing protein</fullName>
    </submittedName>
</protein>